<protein>
    <submittedName>
        <fullName evidence="2">Uncharacterized protein</fullName>
    </submittedName>
</protein>
<sequence length="402" mass="43241">MALADVLRERVSRRGRTAEVACGLLGTVTVEALPPRECAALGLRDGGRALFYAACRDLQTAGETLRREGRLFTPAEVTAYVSDEEAAAAARTVLALSGVTTDGDGASTKSAEVRLGDVQNNGTHLAVEAPSGEEIRLGDVQENEEVRHDGVRNNGPHFAGKAPSEGEFRLGDVQENGDLTGKVRHEDVREKAVQKAVQKAEIRLGGVRKPDGTAEDGQVSHEFFGGDGSDRTDPILGGVSDFVPQNLALSEENDRFSAPLELSGNAGEVSGRGSNLHESKSEAGEAVHEMKSESAAARRRGLHESKSEVEEAVHEKKSESATARRRGLHETESEVGETVHEMKSDLTTERRDGLHESKSEVGETVHETKSEVRETVHEMKSESVERFAEGLLEGLRRAAAVR</sequence>
<name>A0A8S5NAQ1_9CAUD</name>
<dbReference type="EMBL" id="BK015114">
    <property type="protein sequence ID" value="DAD91471.1"/>
    <property type="molecule type" value="Genomic_DNA"/>
</dbReference>
<organism evidence="2">
    <name type="scientific">Myoviridae sp. ctUX613</name>
    <dbReference type="NCBI Taxonomy" id="2826660"/>
    <lineage>
        <taxon>Viruses</taxon>
        <taxon>Duplodnaviria</taxon>
        <taxon>Heunggongvirae</taxon>
        <taxon>Uroviricota</taxon>
        <taxon>Caudoviricetes</taxon>
    </lineage>
</organism>
<feature type="region of interest" description="Disordered" evidence="1">
    <location>
        <begin position="258"/>
        <end position="382"/>
    </location>
</feature>
<feature type="compositionally biased region" description="Basic and acidic residues" evidence="1">
    <location>
        <begin position="328"/>
        <end position="382"/>
    </location>
</feature>
<evidence type="ECO:0000313" key="2">
    <source>
        <dbReference type="EMBL" id="DAD91471.1"/>
    </source>
</evidence>
<evidence type="ECO:0000256" key="1">
    <source>
        <dbReference type="SAM" id="MobiDB-lite"/>
    </source>
</evidence>
<reference evidence="2" key="1">
    <citation type="journal article" date="2021" name="Proc. Natl. Acad. Sci. U.S.A.">
        <title>A Catalog of Tens of Thousands of Viruses from Human Metagenomes Reveals Hidden Associations with Chronic Diseases.</title>
        <authorList>
            <person name="Tisza M.J."/>
            <person name="Buck C.B."/>
        </authorList>
    </citation>
    <scope>NUCLEOTIDE SEQUENCE</scope>
    <source>
        <strain evidence="2">CtUX613</strain>
    </source>
</reference>
<proteinExistence type="predicted"/>
<feature type="compositionally biased region" description="Basic and acidic residues" evidence="1">
    <location>
        <begin position="302"/>
        <end position="319"/>
    </location>
</feature>
<accession>A0A8S5NAQ1</accession>
<feature type="compositionally biased region" description="Basic and acidic residues" evidence="1">
    <location>
        <begin position="275"/>
        <end position="292"/>
    </location>
</feature>